<evidence type="ECO:0000259" key="1">
    <source>
        <dbReference type="PROSITE" id="PS50097"/>
    </source>
</evidence>
<keyword evidence="3" id="KW-1185">Reference proteome</keyword>
<evidence type="ECO:0000313" key="2">
    <source>
        <dbReference type="EMBL" id="RGP70869.1"/>
    </source>
</evidence>
<dbReference type="InterPro" id="IPR000210">
    <property type="entry name" value="BTB/POZ_dom"/>
</dbReference>
<dbReference type="Gene3D" id="3.30.710.10">
    <property type="entry name" value="Potassium Channel Kv1.1, Chain A"/>
    <property type="match status" value="1"/>
</dbReference>
<dbReference type="PROSITE" id="PS50097">
    <property type="entry name" value="BTB"/>
    <property type="match status" value="1"/>
</dbReference>
<dbReference type="OrthoDB" id="5275938at2759"/>
<dbReference type="CDD" id="cd18186">
    <property type="entry name" value="BTB_POZ_ZBTB_KLHL-like"/>
    <property type="match status" value="1"/>
</dbReference>
<dbReference type="EMBL" id="PXOG01000167">
    <property type="protein sequence ID" value="RGP70869.1"/>
    <property type="molecule type" value="Genomic_DNA"/>
</dbReference>
<proteinExistence type="predicted"/>
<evidence type="ECO:0000313" key="3">
    <source>
        <dbReference type="Proteomes" id="UP000266234"/>
    </source>
</evidence>
<feature type="domain" description="BTB" evidence="1">
    <location>
        <begin position="24"/>
        <end position="103"/>
    </location>
</feature>
<reference evidence="2 3" key="1">
    <citation type="journal article" date="2018" name="PLoS Pathog.">
        <title>Evolution of structural diversity of trichothecenes, a family of toxins produced by plant pathogenic and entomopathogenic fungi.</title>
        <authorList>
            <person name="Proctor R.H."/>
            <person name="McCormick S.P."/>
            <person name="Kim H.S."/>
            <person name="Cardoza R.E."/>
            <person name="Stanley A.M."/>
            <person name="Lindo L."/>
            <person name="Kelly A."/>
            <person name="Brown D.W."/>
            <person name="Lee T."/>
            <person name="Vaughan M.M."/>
            <person name="Alexander N.J."/>
            <person name="Busman M."/>
            <person name="Gutierrez S."/>
        </authorList>
    </citation>
    <scope>NUCLEOTIDE SEQUENCE [LARGE SCALE GENOMIC DNA]</scope>
    <source>
        <strain evidence="2 3">NRRL 20695</strain>
    </source>
</reference>
<organism evidence="2 3">
    <name type="scientific">Fusarium longipes</name>
    <dbReference type="NCBI Taxonomy" id="694270"/>
    <lineage>
        <taxon>Eukaryota</taxon>
        <taxon>Fungi</taxon>
        <taxon>Dikarya</taxon>
        <taxon>Ascomycota</taxon>
        <taxon>Pezizomycotina</taxon>
        <taxon>Sordariomycetes</taxon>
        <taxon>Hypocreomycetidae</taxon>
        <taxon>Hypocreales</taxon>
        <taxon>Nectriaceae</taxon>
        <taxon>Fusarium</taxon>
    </lineage>
</organism>
<protein>
    <recommendedName>
        <fullName evidence="1">BTB domain-containing protein</fullName>
    </recommendedName>
</protein>
<comment type="caution">
    <text evidence="2">The sequence shown here is derived from an EMBL/GenBank/DDBJ whole genome shotgun (WGS) entry which is preliminary data.</text>
</comment>
<name>A0A395SFK6_9HYPO</name>
<dbReference type="Proteomes" id="UP000266234">
    <property type="component" value="Unassembled WGS sequence"/>
</dbReference>
<dbReference type="AlphaFoldDB" id="A0A395SFK6"/>
<accession>A0A395SFK6</accession>
<gene>
    <name evidence="2" type="ORF">FLONG3_7325</name>
</gene>
<dbReference type="STRING" id="694270.A0A395SFK6"/>
<dbReference type="InterPro" id="IPR011333">
    <property type="entry name" value="SKP1/BTB/POZ_sf"/>
</dbReference>
<dbReference type="Pfam" id="PF00651">
    <property type="entry name" value="BTB"/>
    <property type="match status" value="1"/>
</dbReference>
<sequence>MSASLDTENGDKDCSCTLQVGEDGDVILVVGPKENRVQVHSSFLKYISPVFRAMLDAPMLGGDGFRSKLESDVPFEITLPEDDSRAIVQALRALYGTDLSAKLTPRDIKNVVVLADKYGFTMRLQHFGHYWLQIHPHDLYCPGQSWDLAIAAYLLQNNQAFFDITKKLVTNGESLLAYAKNESDKHLGMQLGMAIEEVRNRCKDGGAMGICLDCFINNTDSFVIKGDLCKYPKRHKRFGPNSWGGGHQLEGSWVSWEPVEDVN</sequence>
<dbReference type="SUPFAM" id="SSF54695">
    <property type="entry name" value="POZ domain"/>
    <property type="match status" value="1"/>
</dbReference>